<dbReference type="SUPFAM" id="SSF52540">
    <property type="entry name" value="P-loop containing nucleoside triphosphate hydrolases"/>
    <property type="match status" value="1"/>
</dbReference>
<reference evidence="6 7" key="1">
    <citation type="submission" date="2016-12" db="EMBL/GenBank/DDBJ databases">
        <title>The draft genome sequence of Actinophytocola sp. 11-183.</title>
        <authorList>
            <person name="Wang W."/>
            <person name="Yuan L."/>
        </authorList>
    </citation>
    <scope>NUCLEOTIDE SEQUENCE [LARGE SCALE GENOMIC DNA]</scope>
    <source>
        <strain evidence="6 7">11-183</strain>
    </source>
</reference>
<comment type="similarity">
    <text evidence="1">Belongs to the CbxX/CfxQ family.</text>
</comment>
<keyword evidence="2" id="KW-0547">Nucleotide-binding</keyword>
<dbReference type="InterPro" id="IPR006626">
    <property type="entry name" value="PbH1"/>
</dbReference>
<dbReference type="PANTHER" id="PTHR43392">
    <property type="entry name" value="AAA-TYPE ATPASE FAMILY PROTEIN / ANKYRIN REPEAT FAMILY PROTEIN"/>
    <property type="match status" value="1"/>
</dbReference>
<organism evidence="6 7">
    <name type="scientific">Actinophytocola xanthii</name>
    <dbReference type="NCBI Taxonomy" id="1912961"/>
    <lineage>
        <taxon>Bacteria</taxon>
        <taxon>Bacillati</taxon>
        <taxon>Actinomycetota</taxon>
        <taxon>Actinomycetes</taxon>
        <taxon>Pseudonocardiales</taxon>
        <taxon>Pseudonocardiaceae</taxon>
    </lineage>
</organism>
<dbReference type="PANTHER" id="PTHR43392:SF2">
    <property type="entry name" value="AAA-TYPE ATPASE FAMILY PROTEIN _ ANKYRIN REPEAT FAMILY PROTEIN"/>
    <property type="match status" value="1"/>
</dbReference>
<dbReference type="InterPro" id="IPR012334">
    <property type="entry name" value="Pectin_lyas_fold"/>
</dbReference>
<comment type="caution">
    <text evidence="6">The sequence shown here is derived from an EMBL/GenBank/DDBJ whole genome shotgun (WGS) entry which is preliminary data.</text>
</comment>
<dbReference type="STRING" id="1912961.BU204_08950"/>
<evidence type="ECO:0000259" key="5">
    <source>
        <dbReference type="SMART" id="SM00382"/>
    </source>
</evidence>
<dbReference type="PRINTS" id="PR00819">
    <property type="entry name" value="CBXCFQXSUPER"/>
</dbReference>
<proteinExistence type="inferred from homology"/>
<dbReference type="InterPro" id="IPR039448">
    <property type="entry name" value="Beta_helix"/>
</dbReference>
<dbReference type="SUPFAM" id="SSF51126">
    <property type="entry name" value="Pectin lyase-like"/>
    <property type="match status" value="2"/>
</dbReference>
<dbReference type="InterPro" id="IPR041627">
    <property type="entry name" value="AAA_lid_6"/>
</dbReference>
<evidence type="ECO:0000256" key="3">
    <source>
        <dbReference type="ARBA" id="ARBA00022840"/>
    </source>
</evidence>
<evidence type="ECO:0000256" key="1">
    <source>
        <dbReference type="ARBA" id="ARBA00010378"/>
    </source>
</evidence>
<evidence type="ECO:0000313" key="7">
    <source>
        <dbReference type="Proteomes" id="UP000185596"/>
    </source>
</evidence>
<dbReference type="AlphaFoldDB" id="A0A1Q8CU86"/>
<dbReference type="SMART" id="SM00382">
    <property type="entry name" value="AAA"/>
    <property type="match status" value="1"/>
</dbReference>
<dbReference type="InterPro" id="IPR027417">
    <property type="entry name" value="P-loop_NTPase"/>
</dbReference>
<dbReference type="SMART" id="SM00710">
    <property type="entry name" value="PbH1"/>
    <property type="match status" value="10"/>
</dbReference>
<dbReference type="CDD" id="cd00009">
    <property type="entry name" value="AAA"/>
    <property type="match status" value="1"/>
</dbReference>
<dbReference type="Gene3D" id="3.40.50.300">
    <property type="entry name" value="P-loop containing nucleotide triphosphate hydrolases"/>
    <property type="match status" value="1"/>
</dbReference>
<dbReference type="OrthoDB" id="9806903at2"/>
<evidence type="ECO:0000256" key="4">
    <source>
        <dbReference type="SAM" id="MobiDB-lite"/>
    </source>
</evidence>
<dbReference type="InterPro" id="IPR000641">
    <property type="entry name" value="CbxX/CfxQ"/>
</dbReference>
<dbReference type="Pfam" id="PF00004">
    <property type="entry name" value="AAA"/>
    <property type="match status" value="1"/>
</dbReference>
<dbReference type="InterPro" id="IPR003593">
    <property type="entry name" value="AAA+_ATPase"/>
</dbReference>
<dbReference type="Pfam" id="PF17866">
    <property type="entry name" value="AAA_lid_6"/>
    <property type="match status" value="1"/>
</dbReference>
<gene>
    <name evidence="6" type="ORF">BU204_08950</name>
</gene>
<dbReference type="FunFam" id="3.40.50.300:FF:000216">
    <property type="entry name" value="Type VII secretion ATPase EccA"/>
    <property type="match status" value="1"/>
</dbReference>
<dbReference type="Gene3D" id="2.160.20.10">
    <property type="entry name" value="Single-stranded right-handed beta-helix, Pectin lyase-like"/>
    <property type="match status" value="2"/>
</dbReference>
<evidence type="ECO:0000256" key="2">
    <source>
        <dbReference type="ARBA" id="ARBA00022741"/>
    </source>
</evidence>
<protein>
    <recommendedName>
        <fullName evidence="5">AAA+ ATPase domain-containing protein</fullName>
    </recommendedName>
</protein>
<dbReference type="Gene3D" id="1.10.8.60">
    <property type="match status" value="1"/>
</dbReference>
<dbReference type="InterPro" id="IPR050773">
    <property type="entry name" value="CbxX/CfxQ_RuBisCO_ESX"/>
</dbReference>
<dbReference type="InterPro" id="IPR011050">
    <property type="entry name" value="Pectin_lyase_fold/virulence"/>
</dbReference>
<dbReference type="InterPro" id="IPR003959">
    <property type="entry name" value="ATPase_AAA_core"/>
</dbReference>
<sequence>MNARLLRVAGFGPGYRDIGSAVRDARPGDVVEVAAGTYPGPVVVDKEIELRAQNGPGGVCLVGNTDHAALTLTASATVRGLELRGEGCWTGTVVITGDGITPVLDGCSVTGTGDSGISVAERATPLVRDCHVTNENGAGIKVDGAGGTFERCAVLDAGMAALEVDGGATPTLTACRLSGPSGYGVEVRGRGAVVVLRDSEILDTDLAGVYLERGAKAVLTGTTVRGTGGNGVWLDGRDAVAELSGCTIAESSGSGCAVSAGSASIMDCRFVDIDMGAVEVTGRNSAASLLRTEITGGGGYPAVSMGSGARATVAHTRIQDVSGNGFSVADRGTTLAAEDCVIEKASDTGITLYGGDAKFVRCRVSDVDDHGVVAFSESTSTFEDCVVSGASRHGFDIHGDRATLTRCRAFDNGYTGFELAGSPSVQACSSYRNGEDDQVGLPPGTGDAAGAGEPSAPAGPASVAELLGELDALIGLAEVKEEVRTLVDLIMVGQRRAEAGLRTPPLSRHLVFTGNPGTGKTTVGRLYGRILAALGLLEAGHLVEVSRVDLVGSYVGHTAPRTKKQFDRARGGVLFIDEAYALTPDHGGADFGREAIDTLVKLMEDHRDEVVVIVAGYTAEMARFVAANPGLESRFSRTIEFPDYTSSELVRITELQATAHDYRLAESTRTELLAYYDSLERGRSFGNGRTARRTFETMVSEHAVRLARSTTATVEDLTLLVPEDLPDEWTNRGMTEATRGA</sequence>
<dbReference type="EMBL" id="MSIE01000013">
    <property type="protein sequence ID" value="OLF17928.1"/>
    <property type="molecule type" value="Genomic_DNA"/>
</dbReference>
<dbReference type="RefSeq" id="WP_075125123.1">
    <property type="nucleotide sequence ID" value="NZ_MSIE01000013.1"/>
</dbReference>
<accession>A0A1Q8CU86</accession>
<evidence type="ECO:0000313" key="6">
    <source>
        <dbReference type="EMBL" id="OLF17928.1"/>
    </source>
</evidence>
<keyword evidence="7" id="KW-1185">Reference proteome</keyword>
<dbReference type="Pfam" id="PF13229">
    <property type="entry name" value="Beta_helix"/>
    <property type="match status" value="2"/>
</dbReference>
<feature type="region of interest" description="Disordered" evidence="4">
    <location>
        <begin position="431"/>
        <end position="460"/>
    </location>
</feature>
<keyword evidence="3" id="KW-0067">ATP-binding</keyword>
<feature type="domain" description="AAA+ ATPase" evidence="5">
    <location>
        <begin position="506"/>
        <end position="645"/>
    </location>
</feature>
<dbReference type="Proteomes" id="UP000185596">
    <property type="component" value="Unassembled WGS sequence"/>
</dbReference>
<name>A0A1Q8CU86_9PSEU</name>
<dbReference type="GO" id="GO:0016887">
    <property type="term" value="F:ATP hydrolysis activity"/>
    <property type="evidence" value="ECO:0007669"/>
    <property type="project" value="InterPro"/>
</dbReference>
<feature type="compositionally biased region" description="Low complexity" evidence="4">
    <location>
        <begin position="448"/>
        <end position="460"/>
    </location>
</feature>
<dbReference type="GO" id="GO:0005524">
    <property type="term" value="F:ATP binding"/>
    <property type="evidence" value="ECO:0007669"/>
    <property type="project" value="UniProtKB-KW"/>
</dbReference>